<dbReference type="InterPro" id="IPR027267">
    <property type="entry name" value="AH/BAR_dom_sf"/>
</dbReference>
<dbReference type="Proteomes" id="UP000184267">
    <property type="component" value="Unassembled WGS sequence"/>
</dbReference>
<dbReference type="InterPro" id="IPR028245">
    <property type="entry name" value="PIL1/LSP1"/>
</dbReference>
<sequence length="952" mass="100819">MFKTAARKIAHNTTMPGLPGLSAKQDLRSLQELITAEKSILNSLQKLSADFQRASEALKVWGLGEGEDLADTLGMSTSLLLHWSTALSTFAGHEHNVRDQMKSVRSREEALDEMKRRRKSVFSDAEAAERKLSKMNPENKNLQQQTDLLNRLRDEIRTMDTDIMNEEAGLGDFKRYSARAWMGLKFGGLLECCEKGAIVGELGKLVISEISLAPTQPGLPRPYYSGHARTEFLAAEAARSISEVPYSPDPNPHPSQRTLRSLPGSELPAIPIDRPMSAGSGGDQPGYGPGPGAYPGLPQVEESGFNIQQFISPDQPGTPQNQLPPVNEFGTFGGGPTVHTHSLNPAEREKAMSPRGGRFATFPVKAGGPRPPPGHTGGSSLSTTNPYIAPAMRDGDRAPSIEIDRNDESFASSVAMALGQFGDNGASGSGPPQAGSNRFSPPQGSLPPQDVKGGADFGPQRYSPPPPMYTPSHDLPSGAAPPNPPSTQHNGLAAPGQQQQAGSRPQSTAEEEAGLAYMSNDNVSSESISDSGDRRVRFGGVSDVDRELEKRHAEQEAAAQRSQSPSAGQYANEGQAGRVSPEGMLIRIAVFCVGIDVRKATRQSKEMPPLPGNSGPSPTSPTAPRIPSPPPHEEDPLDEVSLNAAAAREVSRELDALMMSSPPVSPSEKAPVSPWGARPQMPSHPRQPVSPRPSFDQPTSGQASQASSPKLEGMYVRQRDRSASGTVNTPVARVAPPPPPPPEAIPTPASPTVSNEDGDYMQRSIPNLPRISPAPSSNGTPFRTPLETPLAGPPVGSLYNMPGTTGSNTSFSAPGGIRTISAAAFRRPVRNASGTLVEGGRQSPGLADTSPLMVKKRPLPSSPYPSPHPGANLSAPGGIPRSVSASGGPQYQQPGDDQGQRPLTHYRQDDDDFDYISAYTESAPNAGGRDGASSPGYHQGRFATNLEDGNVL</sequence>
<dbReference type="Pfam" id="PF13805">
    <property type="entry name" value="Pil1"/>
    <property type="match status" value="1"/>
</dbReference>
<dbReference type="GO" id="GO:0008289">
    <property type="term" value="F:lipid binding"/>
    <property type="evidence" value="ECO:0007669"/>
    <property type="project" value="TreeGrafter"/>
</dbReference>
<feature type="compositionally biased region" description="Polar residues" evidence="2">
    <location>
        <begin position="696"/>
        <end position="708"/>
    </location>
</feature>
<reference evidence="3 4" key="1">
    <citation type="submission" date="2016-10" db="EMBL/GenBank/DDBJ databases">
        <title>Genome sequence of the basidiomycete white-rot fungus Trametes pubescens.</title>
        <authorList>
            <person name="Makela M.R."/>
            <person name="Granchi Z."/>
            <person name="Peng M."/>
            <person name="De Vries R.P."/>
            <person name="Grigoriev I."/>
            <person name="Riley R."/>
            <person name="Hilden K."/>
        </authorList>
    </citation>
    <scope>NUCLEOTIDE SEQUENCE [LARGE SCALE GENOMIC DNA]</scope>
    <source>
        <strain evidence="3 4">FBCC735</strain>
    </source>
</reference>
<feature type="region of interest" description="Disordered" evidence="2">
    <location>
        <begin position="831"/>
        <end position="952"/>
    </location>
</feature>
<feature type="region of interest" description="Disordered" evidence="2">
    <location>
        <begin position="363"/>
        <end position="581"/>
    </location>
</feature>
<feature type="coiled-coil region" evidence="1">
    <location>
        <begin position="111"/>
        <end position="162"/>
    </location>
</feature>
<comment type="caution">
    <text evidence="3">The sequence shown here is derived from an EMBL/GenBank/DDBJ whole genome shotgun (WGS) entry which is preliminary data.</text>
</comment>
<feature type="compositionally biased region" description="Basic and acidic residues" evidence="2">
    <location>
        <begin position="543"/>
        <end position="555"/>
    </location>
</feature>
<feature type="compositionally biased region" description="Pro residues" evidence="2">
    <location>
        <begin position="735"/>
        <end position="749"/>
    </location>
</feature>
<dbReference type="EMBL" id="MNAD01001723">
    <property type="protein sequence ID" value="OJT01757.1"/>
    <property type="molecule type" value="Genomic_DNA"/>
</dbReference>
<feature type="compositionally biased region" description="Pro residues" evidence="2">
    <location>
        <begin position="618"/>
        <end position="630"/>
    </location>
</feature>
<protein>
    <submittedName>
        <fullName evidence="3">Sphingolipid long chain base-responsive protein PIL1</fullName>
    </submittedName>
</protein>
<dbReference type="PANTHER" id="PTHR31962:SF6">
    <property type="entry name" value="EISOSOME COMPONENT PIL1-DOMAIN-CONTAINING PROTEIN"/>
    <property type="match status" value="1"/>
</dbReference>
<gene>
    <name evidence="3" type="ORF">TRAPUB_7813</name>
</gene>
<dbReference type="GO" id="GO:0036286">
    <property type="term" value="C:eisosome filament"/>
    <property type="evidence" value="ECO:0007669"/>
    <property type="project" value="TreeGrafter"/>
</dbReference>
<feature type="compositionally biased region" description="Low complexity" evidence="2">
    <location>
        <begin position="887"/>
        <end position="897"/>
    </location>
</feature>
<feature type="region of interest" description="Disordered" evidence="2">
    <location>
        <begin position="243"/>
        <end position="300"/>
    </location>
</feature>
<dbReference type="PANTHER" id="PTHR31962">
    <property type="entry name" value="SPHINGOLIPID LONG CHAIN BASE-RESPONSIVE PROTEIN PIL1"/>
    <property type="match status" value="1"/>
</dbReference>
<dbReference type="STRING" id="154538.A0A1M2V2I2"/>
<dbReference type="Gene3D" id="1.20.1270.60">
    <property type="entry name" value="Arfaptin homology (AH) domain/BAR domain"/>
    <property type="match status" value="1"/>
</dbReference>
<dbReference type="GO" id="GO:0070941">
    <property type="term" value="P:eisosome assembly"/>
    <property type="evidence" value="ECO:0007669"/>
    <property type="project" value="TreeGrafter"/>
</dbReference>
<feature type="compositionally biased region" description="Gly residues" evidence="2">
    <location>
        <begin position="279"/>
        <end position="293"/>
    </location>
</feature>
<feature type="compositionally biased region" description="Polar residues" evidence="2">
    <location>
        <begin position="802"/>
        <end position="812"/>
    </location>
</feature>
<keyword evidence="4" id="KW-1185">Reference proteome</keyword>
<proteinExistence type="predicted"/>
<dbReference type="GO" id="GO:0006897">
    <property type="term" value="P:endocytosis"/>
    <property type="evidence" value="ECO:0007669"/>
    <property type="project" value="TreeGrafter"/>
</dbReference>
<evidence type="ECO:0000256" key="1">
    <source>
        <dbReference type="SAM" id="Coils"/>
    </source>
</evidence>
<feature type="compositionally biased region" description="Basic and acidic residues" evidence="2">
    <location>
        <begin position="393"/>
        <end position="408"/>
    </location>
</feature>
<dbReference type="GO" id="GO:0005886">
    <property type="term" value="C:plasma membrane"/>
    <property type="evidence" value="ECO:0007669"/>
    <property type="project" value="TreeGrafter"/>
</dbReference>
<evidence type="ECO:0000313" key="3">
    <source>
        <dbReference type="EMBL" id="OJT01757.1"/>
    </source>
</evidence>
<dbReference type="OMA" id="RPLTHYR"/>
<accession>A0A1M2V2I2</accession>
<feature type="compositionally biased region" description="Polar residues" evidence="2">
    <location>
        <begin position="519"/>
        <end position="530"/>
    </location>
</feature>
<evidence type="ECO:0000256" key="2">
    <source>
        <dbReference type="SAM" id="MobiDB-lite"/>
    </source>
</evidence>
<feature type="compositionally biased region" description="Low complexity" evidence="2">
    <location>
        <begin position="556"/>
        <end position="567"/>
    </location>
</feature>
<keyword evidence="1" id="KW-0175">Coiled coil</keyword>
<feature type="region of interest" description="Disordered" evidence="2">
    <location>
        <begin position="600"/>
        <end position="814"/>
    </location>
</feature>
<dbReference type="AlphaFoldDB" id="A0A1M2V2I2"/>
<evidence type="ECO:0000313" key="4">
    <source>
        <dbReference type="Proteomes" id="UP000184267"/>
    </source>
</evidence>
<name>A0A1M2V2I2_TRAPU</name>
<dbReference type="OrthoDB" id="5599269at2759"/>
<organism evidence="3 4">
    <name type="scientific">Trametes pubescens</name>
    <name type="common">White-rot fungus</name>
    <dbReference type="NCBI Taxonomy" id="154538"/>
    <lineage>
        <taxon>Eukaryota</taxon>
        <taxon>Fungi</taxon>
        <taxon>Dikarya</taxon>
        <taxon>Basidiomycota</taxon>
        <taxon>Agaricomycotina</taxon>
        <taxon>Agaricomycetes</taxon>
        <taxon>Polyporales</taxon>
        <taxon>Polyporaceae</taxon>
        <taxon>Trametes</taxon>
    </lineage>
</organism>
<feature type="compositionally biased region" description="Low complexity" evidence="2">
    <location>
        <begin position="494"/>
        <end position="507"/>
    </location>
</feature>